<name>A0A4Y2CDP5_ARAVE</name>
<evidence type="ECO:0000313" key="1">
    <source>
        <dbReference type="EMBL" id="GBM01445.1"/>
    </source>
</evidence>
<protein>
    <submittedName>
        <fullName evidence="1">Uncharacterized protein</fullName>
    </submittedName>
</protein>
<keyword evidence="2" id="KW-1185">Reference proteome</keyword>
<dbReference type="EMBL" id="BGPR01000170">
    <property type="protein sequence ID" value="GBM01445.1"/>
    <property type="molecule type" value="Genomic_DNA"/>
</dbReference>
<reference evidence="1 2" key="1">
    <citation type="journal article" date="2019" name="Sci. Rep.">
        <title>Orb-weaving spider Araneus ventricosus genome elucidates the spidroin gene catalogue.</title>
        <authorList>
            <person name="Kono N."/>
            <person name="Nakamura H."/>
            <person name="Ohtoshi R."/>
            <person name="Moran D.A.P."/>
            <person name="Shinohara A."/>
            <person name="Yoshida Y."/>
            <person name="Fujiwara M."/>
            <person name="Mori M."/>
            <person name="Tomita M."/>
            <person name="Arakawa K."/>
        </authorList>
    </citation>
    <scope>NUCLEOTIDE SEQUENCE [LARGE SCALE GENOMIC DNA]</scope>
</reference>
<sequence>MRLHSGMECLRHHLHSCPKQPIQIVCSSWDMGHVGNEKKFVPGPLSRDQCNL</sequence>
<accession>A0A4Y2CDP5</accession>
<organism evidence="1 2">
    <name type="scientific">Araneus ventricosus</name>
    <name type="common">Orbweaver spider</name>
    <name type="synonym">Epeira ventricosa</name>
    <dbReference type="NCBI Taxonomy" id="182803"/>
    <lineage>
        <taxon>Eukaryota</taxon>
        <taxon>Metazoa</taxon>
        <taxon>Ecdysozoa</taxon>
        <taxon>Arthropoda</taxon>
        <taxon>Chelicerata</taxon>
        <taxon>Arachnida</taxon>
        <taxon>Araneae</taxon>
        <taxon>Araneomorphae</taxon>
        <taxon>Entelegynae</taxon>
        <taxon>Araneoidea</taxon>
        <taxon>Araneidae</taxon>
        <taxon>Araneus</taxon>
    </lineage>
</organism>
<proteinExistence type="predicted"/>
<dbReference type="Proteomes" id="UP000499080">
    <property type="component" value="Unassembled WGS sequence"/>
</dbReference>
<dbReference type="AlphaFoldDB" id="A0A4Y2CDP5"/>
<comment type="caution">
    <text evidence="1">The sequence shown here is derived from an EMBL/GenBank/DDBJ whole genome shotgun (WGS) entry which is preliminary data.</text>
</comment>
<gene>
    <name evidence="1" type="ORF">AVEN_209270_1</name>
</gene>
<feature type="non-terminal residue" evidence="1">
    <location>
        <position position="52"/>
    </location>
</feature>
<evidence type="ECO:0000313" key="2">
    <source>
        <dbReference type="Proteomes" id="UP000499080"/>
    </source>
</evidence>